<evidence type="ECO:0000256" key="1">
    <source>
        <dbReference type="SAM" id="MobiDB-lite"/>
    </source>
</evidence>
<dbReference type="Proteomes" id="UP000187941">
    <property type="component" value="Chromosome"/>
</dbReference>
<evidence type="ECO:0000313" key="2">
    <source>
        <dbReference type="EMBL" id="AQG81615.1"/>
    </source>
</evidence>
<feature type="compositionally biased region" description="Basic and acidic residues" evidence="1">
    <location>
        <begin position="20"/>
        <end position="29"/>
    </location>
</feature>
<dbReference type="KEGG" id="smon:AWR27_21270"/>
<dbReference type="RefSeq" id="WP_077133082.1">
    <property type="nucleotide sequence ID" value="NZ_CP014263.1"/>
</dbReference>
<keyword evidence="3" id="KW-1185">Reference proteome</keyword>
<gene>
    <name evidence="2" type="ORF">AWR27_21270</name>
</gene>
<dbReference type="STRING" id="1178516.AWR27_21270"/>
<organism evidence="2 3">
    <name type="scientific">Spirosoma montaniterrae</name>
    <dbReference type="NCBI Taxonomy" id="1178516"/>
    <lineage>
        <taxon>Bacteria</taxon>
        <taxon>Pseudomonadati</taxon>
        <taxon>Bacteroidota</taxon>
        <taxon>Cytophagia</taxon>
        <taxon>Cytophagales</taxon>
        <taxon>Cytophagaceae</taxon>
        <taxon>Spirosoma</taxon>
    </lineage>
</organism>
<evidence type="ECO:0000313" key="3">
    <source>
        <dbReference type="Proteomes" id="UP000187941"/>
    </source>
</evidence>
<evidence type="ECO:0008006" key="4">
    <source>
        <dbReference type="Google" id="ProtNLM"/>
    </source>
</evidence>
<dbReference type="OrthoDB" id="960124at2"/>
<sequence length="176" mass="19711">MKTAHFLALALLTLSCQTKPKQETTDKPATEQTAAPADLTKRPPNDAPRSAADRLVRALYFEHDANENPFLETKDPLLAEQYFTKPLAAKLTKNASKAAANRRKINPLFNVPDSAIEKRWVLPAVIAGEKAVVFVTYQTNGKEQEMRCEMEQQANGRWRIADIMYADGKRLAELVN</sequence>
<dbReference type="AlphaFoldDB" id="A0A1P9X1Z1"/>
<protein>
    <recommendedName>
        <fullName evidence="4">DUF3828 domain-containing protein</fullName>
    </recommendedName>
</protein>
<feature type="region of interest" description="Disordered" evidence="1">
    <location>
        <begin position="19"/>
        <end position="49"/>
    </location>
</feature>
<name>A0A1P9X1Z1_9BACT</name>
<dbReference type="EMBL" id="CP014263">
    <property type="protein sequence ID" value="AQG81615.1"/>
    <property type="molecule type" value="Genomic_DNA"/>
</dbReference>
<proteinExistence type="predicted"/>
<reference evidence="2 3" key="1">
    <citation type="submission" date="2016-01" db="EMBL/GenBank/DDBJ databases">
        <authorList>
            <person name="Oliw E.H."/>
        </authorList>
    </citation>
    <scope>NUCLEOTIDE SEQUENCE [LARGE SCALE GENOMIC DNA]</scope>
    <source>
        <strain evidence="2 3">DY10</strain>
    </source>
</reference>
<accession>A0A1P9X1Z1</accession>
<dbReference type="PROSITE" id="PS51257">
    <property type="entry name" value="PROKAR_LIPOPROTEIN"/>
    <property type="match status" value="1"/>
</dbReference>